<evidence type="ECO:0000313" key="4">
    <source>
        <dbReference type="EMBL" id="CAL1395630.1"/>
    </source>
</evidence>
<proteinExistence type="predicted"/>
<accession>A0AAV2FDV8</accession>
<dbReference type="Proteomes" id="UP001497516">
    <property type="component" value="Chromosome 6"/>
</dbReference>
<evidence type="ECO:0000256" key="2">
    <source>
        <dbReference type="SAM" id="MobiDB-lite"/>
    </source>
</evidence>
<keyword evidence="5" id="KW-1185">Reference proteome</keyword>
<dbReference type="Pfam" id="PF14111">
    <property type="entry name" value="DUF4283"/>
    <property type="match status" value="1"/>
</dbReference>
<dbReference type="InterPro" id="IPR025558">
    <property type="entry name" value="DUF4283"/>
</dbReference>
<name>A0AAV2FDV8_9ROSI</name>
<protein>
    <recommendedName>
        <fullName evidence="3">CCHC-type domain-containing protein</fullName>
    </recommendedName>
</protein>
<dbReference type="PANTHER" id="PTHR31286">
    <property type="entry name" value="GLYCINE-RICH CELL WALL STRUCTURAL PROTEIN 1.8-LIKE"/>
    <property type="match status" value="1"/>
</dbReference>
<dbReference type="AlphaFoldDB" id="A0AAV2FDV8"/>
<dbReference type="InterPro" id="IPR040256">
    <property type="entry name" value="At4g02000-like"/>
</dbReference>
<feature type="region of interest" description="Disordered" evidence="2">
    <location>
        <begin position="482"/>
        <end position="535"/>
    </location>
</feature>
<reference evidence="4 5" key="1">
    <citation type="submission" date="2024-04" db="EMBL/GenBank/DDBJ databases">
        <authorList>
            <person name="Fracassetti M."/>
        </authorList>
    </citation>
    <scope>NUCLEOTIDE SEQUENCE [LARGE SCALE GENOMIC DNA]</scope>
</reference>
<dbReference type="PROSITE" id="PS50158">
    <property type="entry name" value="ZF_CCHC"/>
    <property type="match status" value="1"/>
</dbReference>
<keyword evidence="1" id="KW-0863">Zinc-finger</keyword>
<sequence>MASSSTKHTAADLVVRVSGVDNSAAEERKKLSLVAHIFYPNPPNRLVIQKILTRLWGLSVSLLVYDAGHGLYQFLFAAVADRKRVLDNQPWPFKKFLMHVLPWETPSLELFNRMTFMPLWIQLRSHSKAWHDNCTPKFGHELVAPLGDVQEVGLYGTRTDAGFFLKAKVSIDVTKPFWGRVQAVLDDGARFLVYLCYERLPPVCFRCGLFGHGQATCPHRDTLPYNSGARGRWMSANPEGTRLDATTMRPANFYREAAWRAADAIPPLESSLEDLHLTITPKTEILLALPATGPTSAGYSHRIPGGNSPGSAGSTTISSPCANPCIPSPPRLTEKARGKQPMVEVDPPLPPRKLKSFRIGLSEEDLLVDRKRTSLEAELVTTQPPIGKKARRVLEFSDAVQEACDYLTEAFGLLLLDFPGVKYDPVLDIMDQPRQELNEVILGPTILPLGPFPPMLPAPSWDVNETMAIVPATTKLEGLELLEPSSPQSGGSASVAVVDPPKETAAVESLTPEDIDPITAPVVEVTSPDWSPIIK</sequence>
<gene>
    <name evidence="4" type="ORF">LTRI10_LOCUS36051</name>
</gene>
<organism evidence="4 5">
    <name type="scientific">Linum trigynum</name>
    <dbReference type="NCBI Taxonomy" id="586398"/>
    <lineage>
        <taxon>Eukaryota</taxon>
        <taxon>Viridiplantae</taxon>
        <taxon>Streptophyta</taxon>
        <taxon>Embryophyta</taxon>
        <taxon>Tracheophyta</taxon>
        <taxon>Spermatophyta</taxon>
        <taxon>Magnoliopsida</taxon>
        <taxon>eudicotyledons</taxon>
        <taxon>Gunneridae</taxon>
        <taxon>Pentapetalae</taxon>
        <taxon>rosids</taxon>
        <taxon>fabids</taxon>
        <taxon>Malpighiales</taxon>
        <taxon>Linaceae</taxon>
        <taxon>Linum</taxon>
    </lineage>
</organism>
<dbReference type="GO" id="GO:0008270">
    <property type="term" value="F:zinc ion binding"/>
    <property type="evidence" value="ECO:0007669"/>
    <property type="project" value="UniProtKB-KW"/>
</dbReference>
<dbReference type="InterPro" id="IPR025836">
    <property type="entry name" value="Zn_knuckle_CX2CX4HX4C"/>
</dbReference>
<dbReference type="GO" id="GO:0003676">
    <property type="term" value="F:nucleic acid binding"/>
    <property type="evidence" value="ECO:0007669"/>
    <property type="project" value="InterPro"/>
</dbReference>
<dbReference type="Pfam" id="PF14392">
    <property type="entry name" value="zf-CCHC_4"/>
    <property type="match status" value="1"/>
</dbReference>
<dbReference type="InterPro" id="IPR001878">
    <property type="entry name" value="Znf_CCHC"/>
</dbReference>
<evidence type="ECO:0000256" key="1">
    <source>
        <dbReference type="PROSITE-ProRule" id="PRU00047"/>
    </source>
</evidence>
<feature type="domain" description="CCHC-type" evidence="3">
    <location>
        <begin position="204"/>
        <end position="218"/>
    </location>
</feature>
<evidence type="ECO:0000313" key="5">
    <source>
        <dbReference type="Proteomes" id="UP001497516"/>
    </source>
</evidence>
<keyword evidence="1" id="KW-0862">Zinc</keyword>
<dbReference type="EMBL" id="OZ034819">
    <property type="protein sequence ID" value="CAL1395630.1"/>
    <property type="molecule type" value="Genomic_DNA"/>
</dbReference>
<dbReference type="PANTHER" id="PTHR31286:SF167">
    <property type="entry name" value="OS09G0268800 PROTEIN"/>
    <property type="match status" value="1"/>
</dbReference>
<keyword evidence="1" id="KW-0479">Metal-binding</keyword>
<evidence type="ECO:0000259" key="3">
    <source>
        <dbReference type="PROSITE" id="PS50158"/>
    </source>
</evidence>